<reference evidence="1 2" key="1">
    <citation type="submission" date="2018-07" db="EMBL/GenBank/DDBJ databases">
        <authorList>
            <person name="Wofford K.M."/>
            <person name="Typhair T.J."/>
            <person name="Gonzales M.A."/>
            <person name="Castillo J.C."/>
            <person name="Smith B.R."/>
            <person name="Klug H.M."/>
            <person name="Hughes L.E."/>
            <person name="Garlena R.A."/>
            <person name="Russell D.A."/>
            <person name="Pope W.H."/>
            <person name="Jacobs-Sera D."/>
            <person name="Hatfull G.F."/>
        </authorList>
    </citation>
    <scope>NUCLEOTIDE SEQUENCE [LARGE SCALE GENOMIC DNA]</scope>
</reference>
<sequence>MVGLLAGLVIGCTALIYGFIDGLTNIDGPPKMGIIQDWKNRRAYKKGK</sequence>
<organism evidence="1 2">
    <name type="scientific">Streptomyces phage Wofford</name>
    <dbReference type="NCBI Taxonomy" id="2283267"/>
    <lineage>
        <taxon>Viruses</taxon>
        <taxon>Duplodnaviria</taxon>
        <taxon>Heunggongvirae</taxon>
        <taxon>Uroviricota</taxon>
        <taxon>Caudoviricetes</taxon>
        <taxon>Stanwilliamsviridae</taxon>
        <taxon>Boydwoodruffvirinae</taxon>
        <taxon>Karimacvirus</taxon>
        <taxon>Karimacvirus wofford</taxon>
        <taxon>Streptomyces virus Wofford</taxon>
    </lineage>
</organism>
<accession>A0A345MA26</accession>
<evidence type="ECO:0000313" key="1">
    <source>
        <dbReference type="EMBL" id="AXH67347.1"/>
    </source>
</evidence>
<dbReference type="GeneID" id="55609613"/>
<gene>
    <name evidence="1" type="primary">205</name>
    <name evidence="1" type="ORF">SEA_WOFFORD_205</name>
</gene>
<dbReference type="KEGG" id="vg:55609613"/>
<evidence type="ECO:0000313" key="2">
    <source>
        <dbReference type="Proteomes" id="UP000260216"/>
    </source>
</evidence>
<dbReference type="EMBL" id="MH576968">
    <property type="protein sequence ID" value="AXH67347.1"/>
    <property type="molecule type" value="Genomic_DNA"/>
</dbReference>
<protein>
    <submittedName>
        <fullName evidence="1">Uncharacterized protein</fullName>
    </submittedName>
</protein>
<dbReference type="Proteomes" id="UP000260216">
    <property type="component" value="Segment"/>
</dbReference>
<dbReference type="RefSeq" id="YP_009839854.1">
    <property type="nucleotide sequence ID" value="NC_048722.1"/>
</dbReference>
<name>A0A345MA26_9CAUD</name>
<proteinExistence type="predicted"/>
<keyword evidence="2" id="KW-1185">Reference proteome</keyword>